<organism evidence="13 14">
    <name type="scientific">Streptomyces tremellae</name>
    <dbReference type="NCBI Taxonomy" id="1124239"/>
    <lineage>
        <taxon>Bacteria</taxon>
        <taxon>Bacillati</taxon>
        <taxon>Actinomycetota</taxon>
        <taxon>Actinomycetes</taxon>
        <taxon>Kitasatosporales</taxon>
        <taxon>Streptomycetaceae</taxon>
        <taxon>Streptomyces</taxon>
    </lineage>
</organism>
<keyword evidence="6" id="KW-0819">tRNA processing</keyword>
<evidence type="ECO:0000256" key="3">
    <source>
        <dbReference type="ARBA" id="ARBA00012584"/>
    </source>
</evidence>
<keyword evidence="9" id="KW-0067">ATP-binding</keyword>
<dbReference type="InterPro" id="IPR050156">
    <property type="entry name" value="TC-AMP_synthase_SUA5"/>
</dbReference>
<dbReference type="NCBIfam" id="TIGR00057">
    <property type="entry name" value="L-threonylcarbamoyladenylate synthase"/>
    <property type="match status" value="1"/>
</dbReference>
<feature type="domain" description="YrdC-like" evidence="12">
    <location>
        <begin position="40"/>
        <end position="225"/>
    </location>
</feature>
<comment type="similarity">
    <text evidence="2">Belongs to the SUA5 family.</text>
</comment>
<comment type="caution">
    <text evidence="13">The sequence shown here is derived from an EMBL/GenBank/DDBJ whole genome shotgun (WGS) entry which is preliminary data.</text>
</comment>
<keyword evidence="5" id="KW-0808">Transferase</keyword>
<evidence type="ECO:0000256" key="9">
    <source>
        <dbReference type="ARBA" id="ARBA00022840"/>
    </source>
</evidence>
<evidence type="ECO:0000256" key="11">
    <source>
        <dbReference type="ARBA" id="ARBA00048366"/>
    </source>
</evidence>
<comment type="catalytic activity">
    <reaction evidence="11">
        <text>L-threonine + hydrogencarbonate + ATP = L-threonylcarbamoyladenylate + diphosphate + H2O</text>
        <dbReference type="Rhea" id="RHEA:36407"/>
        <dbReference type="ChEBI" id="CHEBI:15377"/>
        <dbReference type="ChEBI" id="CHEBI:17544"/>
        <dbReference type="ChEBI" id="CHEBI:30616"/>
        <dbReference type="ChEBI" id="CHEBI:33019"/>
        <dbReference type="ChEBI" id="CHEBI:57926"/>
        <dbReference type="ChEBI" id="CHEBI:73682"/>
        <dbReference type="EC" id="2.7.7.87"/>
    </reaction>
</comment>
<protein>
    <recommendedName>
        <fullName evidence="10">L-threonylcarbamoyladenylate synthase</fullName>
        <ecNumber evidence="3">2.7.7.87</ecNumber>
    </recommendedName>
    <alternativeName>
        <fullName evidence="10">L-threonylcarbamoyladenylate synthase</fullName>
    </alternativeName>
</protein>
<dbReference type="InterPro" id="IPR006070">
    <property type="entry name" value="Sua5-like_dom"/>
</dbReference>
<dbReference type="EMBL" id="BAABEP010000005">
    <property type="protein sequence ID" value="GAA3716754.1"/>
    <property type="molecule type" value="Genomic_DNA"/>
</dbReference>
<dbReference type="PANTHER" id="PTHR17490:SF16">
    <property type="entry name" value="THREONYLCARBAMOYL-AMP SYNTHASE"/>
    <property type="match status" value="1"/>
</dbReference>
<keyword evidence="8" id="KW-0547">Nucleotide-binding</keyword>
<name>A0ABP7EB50_9ACTN</name>
<dbReference type="Gene3D" id="3.90.870.10">
    <property type="entry name" value="DHBP synthase"/>
    <property type="match status" value="1"/>
</dbReference>
<evidence type="ECO:0000259" key="12">
    <source>
        <dbReference type="PROSITE" id="PS51163"/>
    </source>
</evidence>
<evidence type="ECO:0000313" key="14">
    <source>
        <dbReference type="Proteomes" id="UP001499884"/>
    </source>
</evidence>
<gene>
    <name evidence="13" type="ORF">GCM10023082_12940</name>
</gene>
<sequence length="237" mass="24156">MDGHDGRPEPPAPPKRRTASIARVPYTTQVHDCRTPEALKTGVSHATEALRAGALIVFPTDTVYGVGADPFDPGAVKALLSAKGRDADKPASVLVADVAAAETLVGSMPPDARRLAEAFWPGALSLVLPAAPALALELGNTGGTVMVRMPAHPVALALLRAAGPVAQSSANLTGRPPATTCEEARAQLGDRVRAYLDGGPSGTLPSTIVAFTGGFGPAVLREGAVPRAAVEEALRGL</sequence>
<keyword evidence="4" id="KW-0963">Cytoplasm</keyword>
<keyword evidence="14" id="KW-1185">Reference proteome</keyword>
<dbReference type="PANTHER" id="PTHR17490">
    <property type="entry name" value="SUA5"/>
    <property type="match status" value="1"/>
</dbReference>
<accession>A0ABP7EB50</accession>
<comment type="subcellular location">
    <subcellularLocation>
        <location evidence="1">Cytoplasm</location>
    </subcellularLocation>
</comment>
<proteinExistence type="inferred from homology"/>
<evidence type="ECO:0000256" key="6">
    <source>
        <dbReference type="ARBA" id="ARBA00022694"/>
    </source>
</evidence>
<dbReference type="SUPFAM" id="SSF55821">
    <property type="entry name" value="YrdC/RibB"/>
    <property type="match status" value="1"/>
</dbReference>
<evidence type="ECO:0000256" key="8">
    <source>
        <dbReference type="ARBA" id="ARBA00022741"/>
    </source>
</evidence>
<evidence type="ECO:0000256" key="1">
    <source>
        <dbReference type="ARBA" id="ARBA00004496"/>
    </source>
</evidence>
<keyword evidence="7" id="KW-0548">Nucleotidyltransferase</keyword>
<evidence type="ECO:0000256" key="2">
    <source>
        <dbReference type="ARBA" id="ARBA00007663"/>
    </source>
</evidence>
<evidence type="ECO:0000256" key="10">
    <source>
        <dbReference type="ARBA" id="ARBA00029774"/>
    </source>
</evidence>
<dbReference type="EC" id="2.7.7.87" evidence="3"/>
<evidence type="ECO:0000256" key="5">
    <source>
        <dbReference type="ARBA" id="ARBA00022679"/>
    </source>
</evidence>
<evidence type="ECO:0000256" key="7">
    <source>
        <dbReference type="ARBA" id="ARBA00022695"/>
    </source>
</evidence>
<dbReference type="PROSITE" id="PS51163">
    <property type="entry name" value="YRDC"/>
    <property type="match status" value="1"/>
</dbReference>
<evidence type="ECO:0000313" key="13">
    <source>
        <dbReference type="EMBL" id="GAA3716754.1"/>
    </source>
</evidence>
<dbReference type="Pfam" id="PF01300">
    <property type="entry name" value="Sua5_yciO_yrdC"/>
    <property type="match status" value="1"/>
</dbReference>
<dbReference type="InterPro" id="IPR017945">
    <property type="entry name" value="DHBP_synth_RibB-like_a/b_dom"/>
</dbReference>
<reference evidence="14" key="1">
    <citation type="journal article" date="2019" name="Int. J. Syst. Evol. Microbiol.">
        <title>The Global Catalogue of Microorganisms (GCM) 10K type strain sequencing project: providing services to taxonomists for standard genome sequencing and annotation.</title>
        <authorList>
            <consortium name="The Broad Institute Genomics Platform"/>
            <consortium name="The Broad Institute Genome Sequencing Center for Infectious Disease"/>
            <person name="Wu L."/>
            <person name="Ma J."/>
        </authorList>
    </citation>
    <scope>NUCLEOTIDE SEQUENCE [LARGE SCALE GENOMIC DNA]</scope>
    <source>
        <strain evidence="14">JCM 30846</strain>
    </source>
</reference>
<evidence type="ECO:0000256" key="4">
    <source>
        <dbReference type="ARBA" id="ARBA00022490"/>
    </source>
</evidence>
<dbReference type="Proteomes" id="UP001499884">
    <property type="component" value="Unassembled WGS sequence"/>
</dbReference>